<dbReference type="Pfam" id="PF04204">
    <property type="entry name" value="HTS"/>
    <property type="match status" value="1"/>
</dbReference>
<sequence>MSLILDKEHPVHSLLKSEGVRLHSEKEHSAEWMSPLSIGLVNLMPKKVETETQLARLLGSSPFPVQLELIRLDGHKVKTTSSAYFERFYQPFGSVRHRNFDGLIITGAPVEHMSFEDVSYWSELCGLMTWAKTNVLATMGICWGAMALAYYHHGIPKYELSEKAFGCYRHHKLSKSSPYLYGLSDDIVVPVSRWTEIRQRDIDGNPNLKTLLVGATGGPAIVEDATNGSLLIFNHLEYDWDTLKEEYERDTRAGTAIKAPTNYFPLDNPNLTPANTWRSNAQLLFWNWMGEMVRRKPVFNHWQAGVLQRAI</sequence>
<dbReference type="GO" id="GO:0005737">
    <property type="term" value="C:cytoplasm"/>
    <property type="evidence" value="ECO:0007669"/>
    <property type="project" value="UniProtKB-SubCell"/>
</dbReference>
<dbReference type="GO" id="GO:0004414">
    <property type="term" value="F:homoserine O-acetyltransferase activity"/>
    <property type="evidence" value="ECO:0007669"/>
    <property type="project" value="UniProtKB-EC"/>
</dbReference>
<comment type="caution">
    <text evidence="4">Lacks conserved residue(s) required for the propagation of feature annotation.</text>
</comment>
<dbReference type="InterPro" id="IPR033752">
    <property type="entry name" value="MetA_family"/>
</dbReference>
<organism evidence="6 7">
    <name type="scientific">Mesorhizobium metallidurans STM 2683</name>
    <dbReference type="NCBI Taxonomy" id="1297569"/>
    <lineage>
        <taxon>Bacteria</taxon>
        <taxon>Pseudomonadati</taxon>
        <taxon>Pseudomonadota</taxon>
        <taxon>Alphaproteobacteria</taxon>
        <taxon>Hyphomicrobiales</taxon>
        <taxon>Phyllobacteriaceae</taxon>
        <taxon>Mesorhizobium</taxon>
    </lineage>
</organism>
<keyword evidence="3 4" id="KW-0012">Acyltransferase</keyword>
<feature type="binding site" evidence="4">
    <location>
        <position position="163"/>
    </location>
    <ligand>
        <name>substrate</name>
    </ligand>
</feature>
<evidence type="ECO:0000313" key="6">
    <source>
        <dbReference type="EMBL" id="CCV09422.1"/>
    </source>
</evidence>
<keyword evidence="4" id="KW-0963">Cytoplasm</keyword>
<feature type="active site" description="Acyl-thioester intermediate" evidence="4 5">
    <location>
        <position position="142"/>
    </location>
</feature>
<dbReference type="Gene3D" id="3.40.50.880">
    <property type="match status" value="1"/>
</dbReference>
<evidence type="ECO:0000256" key="2">
    <source>
        <dbReference type="ARBA" id="ARBA00022679"/>
    </source>
</evidence>
<name>M5EZ21_9HYPH</name>
<dbReference type="RefSeq" id="WP_008878274.1">
    <property type="nucleotide sequence ID" value="NZ_CAUM01000175.1"/>
</dbReference>
<keyword evidence="2 4" id="KW-0808">Transferase</keyword>
<accession>M5EZ21</accession>
<dbReference type="InterPro" id="IPR029062">
    <property type="entry name" value="Class_I_gatase-like"/>
</dbReference>
<feature type="active site" description="Proton acceptor" evidence="4">
    <location>
        <position position="235"/>
    </location>
</feature>
<comment type="similarity">
    <text evidence="4">Belongs to the MetA family.</text>
</comment>
<evidence type="ECO:0000256" key="4">
    <source>
        <dbReference type="HAMAP-Rule" id="MF_00295"/>
    </source>
</evidence>
<comment type="function">
    <text evidence="4">Transfers an acetyl group from acetyl-CoA to L-homoserine, forming acetyl-L-homoserine.</text>
</comment>
<dbReference type="SUPFAM" id="SSF52317">
    <property type="entry name" value="Class I glutamine amidotransferase-like"/>
    <property type="match status" value="1"/>
</dbReference>
<dbReference type="PIRSF" id="PIRSF000450">
    <property type="entry name" value="H_ser_succinyltr"/>
    <property type="match status" value="1"/>
</dbReference>
<dbReference type="PANTHER" id="PTHR20919">
    <property type="entry name" value="HOMOSERINE O-SUCCINYLTRANSFERASE"/>
    <property type="match status" value="1"/>
</dbReference>
<dbReference type="UniPathway" id="UPA00051">
    <property type="reaction ID" value="UER00074"/>
</dbReference>
<feature type="binding site" evidence="4">
    <location>
        <position position="249"/>
    </location>
    <ligand>
        <name>substrate</name>
    </ligand>
</feature>
<dbReference type="AlphaFoldDB" id="M5EZ21"/>
<reference evidence="6 7" key="1">
    <citation type="submission" date="2013-02" db="EMBL/GenBank/DDBJ databases">
        <authorList>
            <person name="Genoscope - CEA"/>
        </authorList>
    </citation>
    <scope>NUCLEOTIDE SEQUENCE [LARGE SCALE GENOMIC DNA]</scope>
    <source>
        <strain evidence="6 7">STM 2683</strain>
    </source>
</reference>
<dbReference type="PANTHER" id="PTHR20919:SF0">
    <property type="entry name" value="HOMOSERINE O-SUCCINYLTRANSFERASE"/>
    <property type="match status" value="1"/>
</dbReference>
<dbReference type="EC" id="2.3.1.31" evidence="4"/>
<evidence type="ECO:0000256" key="1">
    <source>
        <dbReference type="ARBA" id="ARBA00022605"/>
    </source>
</evidence>
<dbReference type="GO" id="GO:0008899">
    <property type="term" value="F:homoserine O-succinyltransferase activity"/>
    <property type="evidence" value="ECO:0007669"/>
    <property type="project" value="UniProtKB-UniRule"/>
</dbReference>
<evidence type="ECO:0000256" key="3">
    <source>
        <dbReference type="ARBA" id="ARBA00023315"/>
    </source>
</evidence>
<keyword evidence="1 4" id="KW-0028">Amino-acid biosynthesis</keyword>
<feature type="site" description="Important for acyl-CoA specificity" evidence="4">
    <location>
        <position position="111"/>
    </location>
</feature>
<proteinExistence type="inferred from homology"/>
<feature type="active site" evidence="4">
    <location>
        <position position="237"/>
    </location>
</feature>
<gene>
    <name evidence="6" type="primary">metA</name>
    <name evidence="4" type="synonym">metAA</name>
    <name evidence="6" type="ORF">MESS2_p120008</name>
</gene>
<dbReference type="EMBL" id="CAUM01000175">
    <property type="protein sequence ID" value="CCV09422.1"/>
    <property type="molecule type" value="Genomic_DNA"/>
</dbReference>
<evidence type="ECO:0000256" key="5">
    <source>
        <dbReference type="PIRSR" id="PIRSR000450-1"/>
    </source>
</evidence>
<dbReference type="GO" id="GO:0009086">
    <property type="term" value="P:methionine biosynthetic process"/>
    <property type="evidence" value="ECO:0007669"/>
    <property type="project" value="UniProtKB-UniRule"/>
</dbReference>
<dbReference type="STRING" id="1297569.MESS2_p120008"/>
<protein>
    <recommendedName>
        <fullName evidence="4">Homoserine O-acetyltransferase</fullName>
        <shortName evidence="4">HAT</shortName>
        <ecNumber evidence="4">2.3.1.31</ecNumber>
    </recommendedName>
    <alternativeName>
        <fullName evidence="4">Homoserine transacetylase</fullName>
        <shortName evidence="4">HTA</shortName>
    </alternativeName>
</protein>
<dbReference type="eggNOG" id="COG1897">
    <property type="taxonomic scope" value="Bacteria"/>
</dbReference>
<evidence type="ECO:0000313" key="7">
    <source>
        <dbReference type="Proteomes" id="UP000012062"/>
    </source>
</evidence>
<feature type="site" description="Important for substrate specificity" evidence="4">
    <location>
        <position position="192"/>
    </location>
</feature>
<dbReference type="OrthoDB" id="9772423at2"/>
<feature type="binding site" evidence="4">
    <location>
        <position position="192"/>
    </location>
    <ligand>
        <name>substrate</name>
    </ligand>
</feature>
<dbReference type="HAMAP" id="MF_00295">
    <property type="entry name" value="MetA_acyltransf"/>
    <property type="match status" value="1"/>
</dbReference>
<keyword evidence="4" id="KW-0486">Methionine biosynthesis</keyword>
<dbReference type="CDD" id="cd03131">
    <property type="entry name" value="GATase1_HTS"/>
    <property type="match status" value="1"/>
</dbReference>
<dbReference type="Proteomes" id="UP000012062">
    <property type="component" value="Unassembled WGS sequence"/>
</dbReference>
<comment type="pathway">
    <text evidence="4">Amino-acid biosynthesis; L-methionine biosynthesis via de novo pathway; O-acetyl-L-homoserine from L-homoserine: step 1/1.</text>
</comment>
<comment type="caution">
    <text evidence="6">The sequence shown here is derived from an EMBL/GenBank/DDBJ whole genome shotgun (WGS) entry which is preliminary data.</text>
</comment>
<comment type="catalytic activity">
    <reaction evidence="4">
        <text>L-homoserine + acetyl-CoA = O-acetyl-L-homoserine + CoA</text>
        <dbReference type="Rhea" id="RHEA:13701"/>
        <dbReference type="ChEBI" id="CHEBI:57287"/>
        <dbReference type="ChEBI" id="CHEBI:57288"/>
        <dbReference type="ChEBI" id="CHEBI:57476"/>
        <dbReference type="ChEBI" id="CHEBI:57716"/>
        <dbReference type="EC" id="2.3.1.31"/>
    </reaction>
</comment>
<keyword evidence="7" id="KW-1185">Reference proteome</keyword>
<comment type="subcellular location">
    <subcellularLocation>
        <location evidence="4">Cytoplasm</location>
    </subcellularLocation>
</comment>